<dbReference type="Gene3D" id="3.40.190.120">
    <property type="entry name" value="Osmoprotection protein (prox), domain 2"/>
    <property type="match status" value="1"/>
</dbReference>
<protein>
    <submittedName>
        <fullName evidence="3">Glycine/betaine ABC transporter substrate-binding protein</fullName>
    </submittedName>
</protein>
<name>A0A099D1N4_9ACTN</name>
<dbReference type="Gene3D" id="3.40.190.10">
    <property type="entry name" value="Periplasmic binding protein-like II"/>
    <property type="match status" value="1"/>
</dbReference>
<dbReference type="InterPro" id="IPR007210">
    <property type="entry name" value="ABC_Gly_betaine_transp_sub-bd"/>
</dbReference>
<dbReference type="eggNOG" id="COG1732">
    <property type="taxonomic scope" value="Bacteria"/>
</dbReference>
<keyword evidence="5" id="KW-1185">Reference proteome</keyword>
<dbReference type="EMBL" id="JPMV01000036">
    <property type="protein sequence ID" value="KGI80083.1"/>
    <property type="molecule type" value="Genomic_DNA"/>
</dbReference>
<dbReference type="OrthoDB" id="9781705at2"/>
<dbReference type="SUPFAM" id="SSF53850">
    <property type="entry name" value="Periplasmic binding protein-like II"/>
    <property type="match status" value="1"/>
</dbReference>
<evidence type="ECO:0000256" key="1">
    <source>
        <dbReference type="SAM" id="SignalP"/>
    </source>
</evidence>
<sequence length="293" mass="31689">MKRLVAPVVALVAAMGLLSGCADPTESGGDSGGPIVVGSANFSESQLLMEIYAEALRGTGAEVTTKGRIGAREVYVNAVRDGEVSVIPEYTGNLLRHFDDGTEATGSERIYRELRDALPEELRVLDYSSAENSDVLTVTRETADSGLRSMADLGSRCGDLVLGAPSEWAPRWKQRISEVYGCAFADIRNLEAGSVRVNALNDGRVQVANLFSTTAAIDRDDLVALEDPKSMFPAQNVLPLVHRGSLSEERAEVLNRVSERLTTEDLTRMNKRMSVDKANPKDLAEEFVAGLEL</sequence>
<reference evidence="3 6" key="2">
    <citation type="submission" date="2017-08" db="EMBL/GenBank/DDBJ databases">
        <title>The complete genome sequence of moderately halophilic actinomycete Actinopolyspora erythraea YIM 90600, the producer of novel erythromycin, novel actinopolysporins A-C and tubercidin.</title>
        <authorList>
            <person name="Yin M."/>
            <person name="Tang S."/>
        </authorList>
    </citation>
    <scope>NUCLEOTIDE SEQUENCE [LARGE SCALE GENOMIC DNA]</scope>
    <source>
        <strain evidence="3 6">YIM 90600</strain>
    </source>
</reference>
<evidence type="ECO:0000313" key="3">
    <source>
        <dbReference type="EMBL" id="ASU77691.1"/>
    </source>
</evidence>
<evidence type="ECO:0000259" key="2">
    <source>
        <dbReference type="Pfam" id="PF04069"/>
    </source>
</evidence>
<dbReference type="Proteomes" id="UP000215043">
    <property type="component" value="Chromosome"/>
</dbReference>
<evidence type="ECO:0000313" key="6">
    <source>
        <dbReference type="Proteomes" id="UP000215043"/>
    </source>
</evidence>
<dbReference type="EMBL" id="CP022752">
    <property type="protein sequence ID" value="ASU77691.1"/>
    <property type="molecule type" value="Genomic_DNA"/>
</dbReference>
<feature type="domain" description="ABC-type glycine betaine transport system substrate-binding" evidence="2">
    <location>
        <begin position="34"/>
        <end position="289"/>
    </location>
</feature>
<dbReference type="CDD" id="cd13606">
    <property type="entry name" value="PBP2_ProX_like"/>
    <property type="match status" value="1"/>
</dbReference>
<accession>A0A099D1N4</accession>
<dbReference type="GO" id="GO:0022857">
    <property type="term" value="F:transmembrane transporter activity"/>
    <property type="evidence" value="ECO:0007669"/>
    <property type="project" value="InterPro"/>
</dbReference>
<evidence type="ECO:0000313" key="4">
    <source>
        <dbReference type="EMBL" id="KGI80083.1"/>
    </source>
</evidence>
<dbReference type="HOGENOM" id="CLU_038355_1_2_11"/>
<dbReference type="KEGG" id="aey:CDG81_04490"/>
<dbReference type="PROSITE" id="PS51257">
    <property type="entry name" value="PROKAR_LIPOPROTEIN"/>
    <property type="match status" value="1"/>
</dbReference>
<feature type="chain" id="PRO_5001953360" evidence="1">
    <location>
        <begin position="23"/>
        <end position="293"/>
    </location>
</feature>
<gene>
    <name evidence="3" type="ORF">CDG81_04490</name>
    <name evidence="4" type="ORF">IL38_19470</name>
</gene>
<dbReference type="RefSeq" id="WP_043576781.1">
    <property type="nucleotide sequence ID" value="NZ_CP022752.1"/>
</dbReference>
<evidence type="ECO:0000313" key="5">
    <source>
        <dbReference type="Proteomes" id="UP000029737"/>
    </source>
</evidence>
<dbReference type="GO" id="GO:0043190">
    <property type="term" value="C:ATP-binding cassette (ABC) transporter complex"/>
    <property type="evidence" value="ECO:0007669"/>
    <property type="project" value="InterPro"/>
</dbReference>
<organism evidence="3 6">
    <name type="scientific">Actinopolyspora erythraea</name>
    <dbReference type="NCBI Taxonomy" id="414996"/>
    <lineage>
        <taxon>Bacteria</taxon>
        <taxon>Bacillati</taxon>
        <taxon>Actinomycetota</taxon>
        <taxon>Actinomycetes</taxon>
        <taxon>Actinopolysporales</taxon>
        <taxon>Actinopolysporaceae</taxon>
        <taxon>Actinopolyspora</taxon>
    </lineage>
</organism>
<dbReference type="AlphaFoldDB" id="A0A099D1N4"/>
<dbReference type="Pfam" id="PF04069">
    <property type="entry name" value="OpuAC"/>
    <property type="match status" value="1"/>
</dbReference>
<dbReference type="Proteomes" id="UP000029737">
    <property type="component" value="Unassembled WGS sequence"/>
</dbReference>
<keyword evidence="1" id="KW-0732">Signal</keyword>
<feature type="signal peptide" evidence="1">
    <location>
        <begin position="1"/>
        <end position="22"/>
    </location>
</feature>
<reference evidence="4 5" key="1">
    <citation type="journal article" date="2014" name="PLoS ONE">
        <title>Identification and Characterization of a New Erythromycin Biosynthetic Gene Cluster in Actinopolyspora erythraea YIM90600, a Novel Erythronolide-Producing Halophilic Actinomycete Isolated from Salt Field.</title>
        <authorList>
            <person name="Chen D."/>
            <person name="Feng J."/>
            <person name="Huang L."/>
            <person name="Zhang Q."/>
            <person name="Wu J."/>
            <person name="Zhu X."/>
            <person name="Duan Y."/>
            <person name="Xu Z."/>
        </authorList>
    </citation>
    <scope>NUCLEOTIDE SEQUENCE [LARGE SCALE GENOMIC DNA]</scope>
    <source>
        <strain evidence="4 5">YIM90600</strain>
    </source>
</reference>
<proteinExistence type="predicted"/>